<organism evidence="2 3">
    <name type="scientific">Alkalicoccobacillus plakortidis</name>
    <dbReference type="NCBI Taxonomy" id="444060"/>
    <lineage>
        <taxon>Bacteria</taxon>
        <taxon>Bacillati</taxon>
        <taxon>Bacillota</taxon>
        <taxon>Bacilli</taxon>
        <taxon>Bacillales</taxon>
        <taxon>Bacillaceae</taxon>
        <taxon>Alkalicoccobacillus</taxon>
    </lineage>
</organism>
<evidence type="ECO:0000256" key="1">
    <source>
        <dbReference type="SAM" id="Phobius"/>
    </source>
</evidence>
<name>A0ABT0XHA9_9BACI</name>
<dbReference type="EMBL" id="JAMQJY010000001">
    <property type="protein sequence ID" value="MCM2675264.1"/>
    <property type="molecule type" value="Genomic_DNA"/>
</dbReference>
<feature type="transmembrane region" description="Helical" evidence="1">
    <location>
        <begin position="5"/>
        <end position="23"/>
    </location>
</feature>
<sequence length="131" mass="14454">MKKYIVALAVIIPVLEIAGIYFMAQWIGIWATLALMVMTSLLGLVLAKKEGLQAIRVMRLQASKGEPPTGIVLDGICIFIGAALLLLPGFITDLIGIFLFIPFTRAAVKALVVKWVYHLFRKGQVIVMSRR</sequence>
<evidence type="ECO:0000313" key="2">
    <source>
        <dbReference type="EMBL" id="MCM2675264.1"/>
    </source>
</evidence>
<feature type="transmembrane region" description="Helical" evidence="1">
    <location>
        <begin position="29"/>
        <end position="47"/>
    </location>
</feature>
<keyword evidence="3" id="KW-1185">Reference proteome</keyword>
<reference evidence="2" key="1">
    <citation type="submission" date="2022-06" db="EMBL/GenBank/DDBJ databases">
        <title>Alkalicoccobacillus porphyridii sp. nov., isolated from a marine red alga, Porphyridium purpureum and reclassification of Shouchella plakortidis and Shouchella gibsonii as Alkalicoccobacillus plakortidis comb. nov. and Alkalicoccobacillus gibsonii comb. nov.</title>
        <authorList>
            <person name="Kim K.H."/>
            <person name="Lee J.K."/>
            <person name="Han D.M."/>
            <person name="Baek J.H."/>
            <person name="Jeon C.O."/>
        </authorList>
    </citation>
    <scope>NUCLEOTIDE SEQUENCE</scope>
    <source>
        <strain evidence="2">DSM 19153</strain>
    </source>
</reference>
<dbReference type="PANTHER" id="PTHR35335">
    <property type="entry name" value="UPF0716 PROTEIN FXSA"/>
    <property type="match status" value="1"/>
</dbReference>
<proteinExistence type="predicted"/>
<keyword evidence="1" id="KW-0472">Membrane</keyword>
<dbReference type="Proteomes" id="UP001203665">
    <property type="component" value="Unassembled WGS sequence"/>
</dbReference>
<dbReference type="RefSeq" id="WP_251605737.1">
    <property type="nucleotide sequence ID" value="NZ_JAMQJY010000001.1"/>
</dbReference>
<comment type="caution">
    <text evidence="2">The sequence shown here is derived from an EMBL/GenBank/DDBJ whole genome shotgun (WGS) entry which is preliminary data.</text>
</comment>
<dbReference type="PANTHER" id="PTHR35335:SF1">
    <property type="entry name" value="UPF0716 PROTEIN FXSA"/>
    <property type="match status" value="1"/>
</dbReference>
<gene>
    <name evidence="2" type="ORF">NDM98_07050</name>
</gene>
<evidence type="ECO:0000313" key="3">
    <source>
        <dbReference type="Proteomes" id="UP001203665"/>
    </source>
</evidence>
<accession>A0ABT0XHA9</accession>
<dbReference type="Pfam" id="PF04186">
    <property type="entry name" value="FxsA"/>
    <property type="match status" value="1"/>
</dbReference>
<dbReference type="NCBIfam" id="NF008528">
    <property type="entry name" value="PRK11463.1-2"/>
    <property type="match status" value="1"/>
</dbReference>
<feature type="transmembrane region" description="Helical" evidence="1">
    <location>
        <begin position="97"/>
        <end position="120"/>
    </location>
</feature>
<protein>
    <submittedName>
        <fullName evidence="2">FxsA family protein</fullName>
    </submittedName>
</protein>
<feature type="transmembrane region" description="Helical" evidence="1">
    <location>
        <begin position="68"/>
        <end position="91"/>
    </location>
</feature>
<keyword evidence="1" id="KW-0812">Transmembrane</keyword>
<keyword evidence="1" id="KW-1133">Transmembrane helix</keyword>
<dbReference type="InterPro" id="IPR007313">
    <property type="entry name" value="FxsA"/>
</dbReference>